<evidence type="ECO:0000313" key="3">
    <source>
        <dbReference type="Proteomes" id="UP000054823"/>
    </source>
</evidence>
<organism evidence="2 3">
    <name type="scientific">Shimia marina</name>
    <dbReference type="NCBI Taxonomy" id="321267"/>
    <lineage>
        <taxon>Bacteria</taxon>
        <taxon>Pseudomonadati</taxon>
        <taxon>Pseudomonadota</taxon>
        <taxon>Alphaproteobacteria</taxon>
        <taxon>Rhodobacterales</taxon>
        <taxon>Roseobacteraceae</taxon>
    </lineage>
</organism>
<gene>
    <name evidence="2" type="ORF">SHM7688_00954</name>
</gene>
<accession>A0A0P1EMQ9</accession>
<dbReference type="EMBL" id="CYPW01000006">
    <property type="protein sequence ID" value="CUH51517.1"/>
    <property type="molecule type" value="Genomic_DNA"/>
</dbReference>
<proteinExistence type="predicted"/>
<feature type="compositionally biased region" description="Basic and acidic residues" evidence="1">
    <location>
        <begin position="676"/>
        <end position="693"/>
    </location>
</feature>
<dbReference type="Gene3D" id="3.40.50.300">
    <property type="entry name" value="P-loop containing nucleotide triphosphate hydrolases"/>
    <property type="match status" value="1"/>
</dbReference>
<dbReference type="OrthoDB" id="7629357at2"/>
<reference evidence="2 3" key="1">
    <citation type="submission" date="2015-09" db="EMBL/GenBank/DDBJ databases">
        <authorList>
            <consortium name="Swine Surveillance"/>
        </authorList>
    </citation>
    <scope>NUCLEOTIDE SEQUENCE [LARGE SCALE GENOMIC DNA]</scope>
    <source>
        <strain evidence="2 3">CECT 7688</strain>
    </source>
</reference>
<dbReference type="AlphaFoldDB" id="A0A0P1EMQ9"/>
<protein>
    <recommendedName>
        <fullName evidence="4">Sulfotransferase domain protein</fullName>
    </recommendedName>
</protein>
<evidence type="ECO:0008006" key="4">
    <source>
        <dbReference type="Google" id="ProtNLM"/>
    </source>
</evidence>
<name>A0A0P1EMQ9_9RHOB</name>
<keyword evidence="3" id="KW-1185">Reference proteome</keyword>
<dbReference type="Proteomes" id="UP000054823">
    <property type="component" value="Unassembled WGS sequence"/>
</dbReference>
<dbReference type="Pfam" id="PF13469">
    <property type="entry name" value="Sulfotransfer_3"/>
    <property type="match status" value="1"/>
</dbReference>
<dbReference type="STRING" id="321267.SHM7688_00954"/>
<evidence type="ECO:0000256" key="1">
    <source>
        <dbReference type="SAM" id="MobiDB-lite"/>
    </source>
</evidence>
<evidence type="ECO:0000313" key="2">
    <source>
        <dbReference type="EMBL" id="CUH51517.1"/>
    </source>
</evidence>
<dbReference type="SUPFAM" id="SSF52540">
    <property type="entry name" value="P-loop containing nucleoside triphosphate hydrolases"/>
    <property type="match status" value="1"/>
</dbReference>
<dbReference type="InterPro" id="IPR027417">
    <property type="entry name" value="P-loop_NTPase"/>
</dbReference>
<sequence>MPRKSKKKETRDHEAHEARALSSLDSAVALVERSGLPVADAAQKASLPSLLSRCEAQVKALQAQKASYVPRLLRVFPGLDQARPAWWQTQLPSVLPVKTSQLGGDIDVVSPALQKQVLSAAAGSLAKALQREGRPLVVLAEGGDVAPTLGGAALVCHPLRAYAHHLGTTPNMPLALDRFCQSLFEAVASSSVTILKAEELFDLSGQGDASSVRDFLGVQSLCKALDLKAPRLPPRSSSAATPKYLTAEEARRALACVTDADRKEGAYALLCKELNYDVEWSEAAQLSKAAAAPLALAPRPASFAMSLPTRSEGLPQALVSGFVERAQGIYATLGAQSNAPEFSSLVAGLDRCLQAGEEGFPAAFDAMVHALSPEHAALSHLLAAAHFQRLPGHKETSLKHIAKAQALLPAHARWLRVLAASLLSDLGSLGAAMRMLIDDGVHSDVLPAAHNEGLSAILCDLSSGTSVAQSLEPVRTIHHFACTGGTLISKCIAGLPDTVVFSEIDPLSDILMPSTRFTPTDLLRPLRQSPLPVADEVVVKSFQRTLRTIRNELFNNGQNLVLRDHAHSCFCTQQDPNARPTLREMVAEELPVLSVVTVRHPLDSFLSLEAAGWGAKFLEPFTLEEYARRYVTFLERYKDVPVVLYEDFVSQPQTALRKICDVLNLPFAPDAIEGREQVHLSGDSGRHTKDISTRARRKISKQVASQRENSQVYHDLCRRFGYTP</sequence>
<feature type="region of interest" description="Disordered" evidence="1">
    <location>
        <begin position="676"/>
        <end position="707"/>
    </location>
</feature>
<dbReference type="RefSeq" id="WP_058238811.1">
    <property type="nucleotide sequence ID" value="NZ_CYPW01000006.1"/>
</dbReference>